<feature type="region of interest" description="Disordered" evidence="1">
    <location>
        <begin position="40"/>
        <end position="63"/>
    </location>
</feature>
<proteinExistence type="predicted"/>
<reference evidence="2 3" key="1">
    <citation type="journal article" date="2021" name="BMC Genomics">
        <title>Datura genome reveals duplications of psychoactive alkaloid biosynthetic genes and high mutation rate following tissue culture.</title>
        <authorList>
            <person name="Rajewski A."/>
            <person name="Carter-House D."/>
            <person name="Stajich J."/>
            <person name="Litt A."/>
        </authorList>
    </citation>
    <scope>NUCLEOTIDE SEQUENCE [LARGE SCALE GENOMIC DNA]</scope>
    <source>
        <strain evidence="2">AR-01</strain>
    </source>
</reference>
<accession>A0ABS8WPD8</accession>
<protein>
    <submittedName>
        <fullName evidence="2">Uncharacterized protein</fullName>
    </submittedName>
</protein>
<feature type="compositionally biased region" description="Basic and acidic residues" evidence="1">
    <location>
        <begin position="109"/>
        <end position="119"/>
    </location>
</feature>
<evidence type="ECO:0000256" key="1">
    <source>
        <dbReference type="SAM" id="MobiDB-lite"/>
    </source>
</evidence>
<name>A0ABS8WPD8_DATST</name>
<sequence length="119" mass="13298">MAGPNGYSSLPRPCETFDRLTTSLRRSPLTRVAQKFSYTFSFSNPESTSNSSDTSHHGLGRNRVLEDIGRLDDTYYKYRGVNFGIVDENKGQDTSNYVDRPNADDPEPTCDRPIDVGQG</sequence>
<feature type="compositionally biased region" description="Low complexity" evidence="1">
    <location>
        <begin position="40"/>
        <end position="53"/>
    </location>
</feature>
<dbReference type="EMBL" id="JACEIK010009140">
    <property type="protein sequence ID" value="MCE3051999.1"/>
    <property type="molecule type" value="Genomic_DNA"/>
</dbReference>
<evidence type="ECO:0000313" key="2">
    <source>
        <dbReference type="EMBL" id="MCE3051999.1"/>
    </source>
</evidence>
<keyword evidence="3" id="KW-1185">Reference proteome</keyword>
<comment type="caution">
    <text evidence="2">The sequence shown here is derived from an EMBL/GenBank/DDBJ whole genome shotgun (WGS) entry which is preliminary data.</text>
</comment>
<organism evidence="2 3">
    <name type="scientific">Datura stramonium</name>
    <name type="common">Jimsonweed</name>
    <name type="synonym">Common thornapple</name>
    <dbReference type="NCBI Taxonomy" id="4076"/>
    <lineage>
        <taxon>Eukaryota</taxon>
        <taxon>Viridiplantae</taxon>
        <taxon>Streptophyta</taxon>
        <taxon>Embryophyta</taxon>
        <taxon>Tracheophyta</taxon>
        <taxon>Spermatophyta</taxon>
        <taxon>Magnoliopsida</taxon>
        <taxon>eudicotyledons</taxon>
        <taxon>Gunneridae</taxon>
        <taxon>Pentapetalae</taxon>
        <taxon>asterids</taxon>
        <taxon>lamiids</taxon>
        <taxon>Solanales</taxon>
        <taxon>Solanaceae</taxon>
        <taxon>Solanoideae</taxon>
        <taxon>Datureae</taxon>
        <taxon>Datura</taxon>
    </lineage>
</organism>
<gene>
    <name evidence="2" type="ORF">HAX54_051396</name>
</gene>
<feature type="region of interest" description="Disordered" evidence="1">
    <location>
        <begin position="86"/>
        <end position="119"/>
    </location>
</feature>
<dbReference type="Proteomes" id="UP000823775">
    <property type="component" value="Unassembled WGS sequence"/>
</dbReference>
<evidence type="ECO:0000313" key="3">
    <source>
        <dbReference type="Proteomes" id="UP000823775"/>
    </source>
</evidence>